<feature type="domain" description="Band 7" evidence="2">
    <location>
        <begin position="3"/>
        <end position="160"/>
    </location>
</feature>
<name>A0ABS4Z4E7_9ACTN</name>
<dbReference type="PRINTS" id="PR00721">
    <property type="entry name" value="STOMATIN"/>
</dbReference>
<dbReference type="InterPro" id="IPR001972">
    <property type="entry name" value="Stomatin_HflK_fam"/>
</dbReference>
<evidence type="ECO:0000256" key="1">
    <source>
        <dbReference type="ARBA" id="ARBA00008164"/>
    </source>
</evidence>
<dbReference type="Proteomes" id="UP000758168">
    <property type="component" value="Unassembled WGS sequence"/>
</dbReference>
<keyword evidence="3" id="KW-0645">Protease</keyword>
<dbReference type="EMBL" id="JAGIOB010000001">
    <property type="protein sequence ID" value="MBP2415665.1"/>
    <property type="molecule type" value="Genomic_DNA"/>
</dbReference>
<keyword evidence="4" id="KW-1185">Reference proteome</keyword>
<dbReference type="InterPro" id="IPR036013">
    <property type="entry name" value="Band_7/SPFH_dom_sf"/>
</dbReference>
<comment type="caution">
    <text evidence="3">The sequence shown here is derived from an EMBL/GenBank/DDBJ whole genome shotgun (WGS) entry which is preliminary data.</text>
</comment>
<dbReference type="InterPro" id="IPR001107">
    <property type="entry name" value="Band_7"/>
</dbReference>
<organism evidence="3 4">
    <name type="scientific">Microlunatus capsulatus</name>
    <dbReference type="NCBI Taxonomy" id="99117"/>
    <lineage>
        <taxon>Bacteria</taxon>
        <taxon>Bacillati</taxon>
        <taxon>Actinomycetota</taxon>
        <taxon>Actinomycetes</taxon>
        <taxon>Propionibacteriales</taxon>
        <taxon>Propionibacteriaceae</taxon>
        <taxon>Microlunatus</taxon>
    </lineage>
</organism>
<dbReference type="PANTHER" id="PTHR10264:SF83">
    <property type="entry name" value="BLL5629 PROTEIN"/>
    <property type="match status" value="1"/>
</dbReference>
<dbReference type="Gene3D" id="3.30.479.30">
    <property type="entry name" value="Band 7 domain"/>
    <property type="match status" value="1"/>
</dbReference>
<comment type="similarity">
    <text evidence="1">Belongs to the band 7/mec-2 family.</text>
</comment>
<dbReference type="Pfam" id="PF01145">
    <property type="entry name" value="Band_7"/>
    <property type="match status" value="1"/>
</dbReference>
<reference evidence="3 4" key="1">
    <citation type="submission" date="2021-03" db="EMBL/GenBank/DDBJ databases">
        <title>Sequencing the genomes of 1000 actinobacteria strains.</title>
        <authorList>
            <person name="Klenk H.-P."/>
        </authorList>
    </citation>
    <scope>NUCLEOTIDE SEQUENCE [LARGE SCALE GENOMIC DNA]</scope>
    <source>
        <strain evidence="3 4">DSM 12936</strain>
    </source>
</reference>
<dbReference type="SUPFAM" id="SSF117892">
    <property type="entry name" value="Band 7/SPFH domain"/>
    <property type="match status" value="1"/>
</dbReference>
<protein>
    <submittedName>
        <fullName evidence="3">Regulator of protease activity HflC (Stomatin/prohibitin superfamily)</fullName>
    </submittedName>
</protein>
<proteinExistence type="inferred from homology"/>
<sequence>MALRHLTVHAHEQAVVHVDGRLVAVLDPGRYPARRRQVVTRVDVRDQVSTVAPQELLTADGVSVKVSAALTWRVADAARHLQVAQDPVAEVYLAVQLVLREQLAALEVADLLRAGRADVAAALTERARAVGEPLGIAVRAAVVKDVVLPADLRAAYAELVATRQRGLARLEAARSETAALRSLANGARLLEDHPALARLRVVESAPPGSQVVITLP</sequence>
<gene>
    <name evidence="3" type="ORF">JOF54_000587</name>
</gene>
<dbReference type="GO" id="GO:0008233">
    <property type="term" value="F:peptidase activity"/>
    <property type="evidence" value="ECO:0007669"/>
    <property type="project" value="UniProtKB-KW"/>
</dbReference>
<dbReference type="CDD" id="cd13438">
    <property type="entry name" value="SPFH_eoslipins_u2"/>
    <property type="match status" value="1"/>
</dbReference>
<evidence type="ECO:0000259" key="2">
    <source>
        <dbReference type="SMART" id="SM00244"/>
    </source>
</evidence>
<dbReference type="InterPro" id="IPR043202">
    <property type="entry name" value="Band-7_stomatin-like"/>
</dbReference>
<dbReference type="RefSeq" id="WP_210052840.1">
    <property type="nucleotide sequence ID" value="NZ_BAAAMH010000022.1"/>
</dbReference>
<dbReference type="GO" id="GO:0006508">
    <property type="term" value="P:proteolysis"/>
    <property type="evidence" value="ECO:0007669"/>
    <property type="project" value="UniProtKB-KW"/>
</dbReference>
<accession>A0ABS4Z4E7</accession>
<dbReference type="SMART" id="SM00244">
    <property type="entry name" value="PHB"/>
    <property type="match status" value="1"/>
</dbReference>
<keyword evidence="3" id="KW-0378">Hydrolase</keyword>
<evidence type="ECO:0000313" key="4">
    <source>
        <dbReference type="Proteomes" id="UP000758168"/>
    </source>
</evidence>
<evidence type="ECO:0000313" key="3">
    <source>
        <dbReference type="EMBL" id="MBP2415665.1"/>
    </source>
</evidence>
<dbReference type="PANTHER" id="PTHR10264">
    <property type="entry name" value="BAND 7 PROTEIN-RELATED"/>
    <property type="match status" value="1"/>
</dbReference>